<keyword evidence="5 7" id="KW-0472">Membrane</keyword>
<evidence type="ECO:0000313" key="9">
    <source>
        <dbReference type="EMBL" id="KXK62837.1"/>
    </source>
</evidence>
<proteinExistence type="predicted"/>
<evidence type="ECO:0000256" key="1">
    <source>
        <dbReference type="ARBA" id="ARBA00004651"/>
    </source>
</evidence>
<evidence type="ECO:0000256" key="4">
    <source>
        <dbReference type="ARBA" id="ARBA00022989"/>
    </source>
</evidence>
<dbReference type="InterPro" id="IPR052053">
    <property type="entry name" value="IM_YidH-like"/>
</dbReference>
<dbReference type="Proteomes" id="UP000070620">
    <property type="component" value="Unassembled WGS sequence"/>
</dbReference>
<dbReference type="EMBL" id="LRQV01000013">
    <property type="protein sequence ID" value="KXK62837.1"/>
    <property type="molecule type" value="Genomic_DNA"/>
</dbReference>
<organism evidence="9 10">
    <name type="scientific">Micromonospora rosaria</name>
    <dbReference type="NCBI Taxonomy" id="47874"/>
    <lineage>
        <taxon>Bacteria</taxon>
        <taxon>Bacillati</taxon>
        <taxon>Actinomycetota</taxon>
        <taxon>Actinomycetes</taxon>
        <taxon>Micromonosporales</taxon>
        <taxon>Micromonosporaceae</taxon>
        <taxon>Micromonospora</taxon>
    </lineage>
</organism>
<evidence type="ECO:0000256" key="5">
    <source>
        <dbReference type="ARBA" id="ARBA00023136"/>
    </source>
</evidence>
<feature type="transmembrane region" description="Helical" evidence="7">
    <location>
        <begin position="115"/>
        <end position="134"/>
    </location>
</feature>
<dbReference type="PANTHER" id="PTHR34187:SF2">
    <property type="entry name" value="DUF202 DOMAIN-CONTAINING PROTEIN"/>
    <property type="match status" value="1"/>
</dbReference>
<keyword evidence="10" id="KW-1185">Reference proteome</keyword>
<keyword evidence="2" id="KW-1003">Cell membrane</keyword>
<protein>
    <recommendedName>
        <fullName evidence="8">DUF202 domain-containing protein</fullName>
    </recommendedName>
</protein>
<comment type="caution">
    <text evidence="9">The sequence shown here is derived from an EMBL/GenBank/DDBJ whole genome shotgun (WGS) entry which is preliminary data.</text>
</comment>
<accession>A0A136PWW2</accession>
<evidence type="ECO:0000256" key="2">
    <source>
        <dbReference type="ARBA" id="ARBA00022475"/>
    </source>
</evidence>
<reference evidence="9 10" key="1">
    <citation type="submission" date="2016-01" db="EMBL/GenBank/DDBJ databases">
        <title>Whole genome sequence and analysis of Micromonospora rosaria DSM 803, which can produce antibacterial substance rosamicin.</title>
        <authorList>
            <person name="Yang H."/>
            <person name="He X."/>
            <person name="Zhu D."/>
        </authorList>
    </citation>
    <scope>NUCLEOTIDE SEQUENCE [LARGE SCALE GENOMIC DNA]</scope>
    <source>
        <strain evidence="9 10">DSM 803</strain>
    </source>
</reference>
<evidence type="ECO:0000259" key="8">
    <source>
        <dbReference type="Pfam" id="PF02656"/>
    </source>
</evidence>
<feature type="transmembrane region" description="Helical" evidence="7">
    <location>
        <begin position="44"/>
        <end position="62"/>
    </location>
</feature>
<keyword evidence="3 7" id="KW-0812">Transmembrane</keyword>
<name>A0A136PWW2_9ACTN</name>
<dbReference type="InterPro" id="IPR003807">
    <property type="entry name" value="DUF202"/>
</dbReference>
<evidence type="ECO:0000313" key="10">
    <source>
        <dbReference type="Proteomes" id="UP000070620"/>
    </source>
</evidence>
<sequence length="135" mass="14395">MRRGRPTAGADEPDDAGPVRRPERLFAEGTDPDPRFSLANERTFLAWIRTSLALFAAGIALEGLNLPIHPGFRLAAAVVLIALGTLTPAHAWYGWLRTERALRLERGLPPPTTMAVPLAVGLLTVGALIVAGLLG</sequence>
<gene>
    <name evidence="9" type="ORF">AWW66_06295</name>
</gene>
<keyword evidence="4 7" id="KW-1133">Transmembrane helix</keyword>
<comment type="subcellular location">
    <subcellularLocation>
        <location evidence="1">Cell membrane</location>
        <topology evidence="1">Multi-pass membrane protein</topology>
    </subcellularLocation>
</comment>
<dbReference type="OrthoDB" id="582337at2"/>
<evidence type="ECO:0000256" key="7">
    <source>
        <dbReference type="SAM" id="Phobius"/>
    </source>
</evidence>
<feature type="region of interest" description="Disordered" evidence="6">
    <location>
        <begin position="1"/>
        <end position="34"/>
    </location>
</feature>
<feature type="compositionally biased region" description="Basic and acidic residues" evidence="6">
    <location>
        <begin position="17"/>
        <end position="26"/>
    </location>
</feature>
<dbReference type="Pfam" id="PF02656">
    <property type="entry name" value="DUF202"/>
    <property type="match status" value="1"/>
</dbReference>
<feature type="transmembrane region" description="Helical" evidence="7">
    <location>
        <begin position="74"/>
        <end position="95"/>
    </location>
</feature>
<dbReference type="AlphaFoldDB" id="A0A136PWW2"/>
<dbReference type="GO" id="GO:0005886">
    <property type="term" value="C:plasma membrane"/>
    <property type="evidence" value="ECO:0007669"/>
    <property type="project" value="UniProtKB-SubCell"/>
</dbReference>
<evidence type="ECO:0000256" key="3">
    <source>
        <dbReference type="ARBA" id="ARBA00022692"/>
    </source>
</evidence>
<evidence type="ECO:0000256" key="6">
    <source>
        <dbReference type="SAM" id="MobiDB-lite"/>
    </source>
</evidence>
<feature type="domain" description="DUF202" evidence="8">
    <location>
        <begin position="35"/>
        <end position="101"/>
    </location>
</feature>
<dbReference type="PANTHER" id="PTHR34187">
    <property type="entry name" value="FGR18P"/>
    <property type="match status" value="1"/>
</dbReference>